<sequence length="115" mass="13320">MAALRPETWFKSFRTGSWALWLTSASITSTKTPTIGPLSHPRRKFHHPPLCQQDRTSTLIRIMIMTIVMPVERNTTGRMTMTVNMMTAWRMPCQLRVLVVTPGRRHSRGCRREII</sequence>
<protein>
    <submittedName>
        <fullName evidence="1">Uncharacterized protein</fullName>
    </submittedName>
</protein>
<accession>A0AAJ0HQW6</accession>
<dbReference type="Proteomes" id="UP001275084">
    <property type="component" value="Unassembled WGS sequence"/>
</dbReference>
<evidence type="ECO:0000313" key="2">
    <source>
        <dbReference type="Proteomes" id="UP001275084"/>
    </source>
</evidence>
<proteinExistence type="predicted"/>
<evidence type="ECO:0000313" key="1">
    <source>
        <dbReference type="EMBL" id="KAK3359518.1"/>
    </source>
</evidence>
<comment type="caution">
    <text evidence="1">The sequence shown here is derived from an EMBL/GenBank/DDBJ whole genome shotgun (WGS) entry which is preliminary data.</text>
</comment>
<keyword evidence="2" id="KW-1185">Reference proteome</keyword>
<name>A0AAJ0HQW6_9PEZI</name>
<reference evidence="1" key="1">
    <citation type="journal article" date="2023" name="Mol. Phylogenet. Evol.">
        <title>Genome-scale phylogeny and comparative genomics of the fungal order Sordariales.</title>
        <authorList>
            <person name="Hensen N."/>
            <person name="Bonometti L."/>
            <person name="Westerberg I."/>
            <person name="Brannstrom I.O."/>
            <person name="Guillou S."/>
            <person name="Cros-Aarteil S."/>
            <person name="Calhoun S."/>
            <person name="Haridas S."/>
            <person name="Kuo A."/>
            <person name="Mondo S."/>
            <person name="Pangilinan J."/>
            <person name="Riley R."/>
            <person name="LaButti K."/>
            <person name="Andreopoulos B."/>
            <person name="Lipzen A."/>
            <person name="Chen C."/>
            <person name="Yan M."/>
            <person name="Daum C."/>
            <person name="Ng V."/>
            <person name="Clum A."/>
            <person name="Steindorff A."/>
            <person name="Ohm R.A."/>
            <person name="Martin F."/>
            <person name="Silar P."/>
            <person name="Natvig D.O."/>
            <person name="Lalanne C."/>
            <person name="Gautier V."/>
            <person name="Ament-Velasquez S.L."/>
            <person name="Kruys A."/>
            <person name="Hutchinson M.I."/>
            <person name="Powell A.J."/>
            <person name="Barry K."/>
            <person name="Miller A.N."/>
            <person name="Grigoriev I.V."/>
            <person name="Debuchy R."/>
            <person name="Gladieux P."/>
            <person name="Hiltunen Thoren M."/>
            <person name="Johannesson H."/>
        </authorList>
    </citation>
    <scope>NUCLEOTIDE SEQUENCE</scope>
    <source>
        <strain evidence="1">CBS 955.72</strain>
    </source>
</reference>
<dbReference type="AlphaFoldDB" id="A0AAJ0HQW6"/>
<gene>
    <name evidence="1" type="ORF">B0T25DRAFT_533192</name>
</gene>
<organism evidence="1 2">
    <name type="scientific">Lasiosphaeria hispida</name>
    <dbReference type="NCBI Taxonomy" id="260671"/>
    <lineage>
        <taxon>Eukaryota</taxon>
        <taxon>Fungi</taxon>
        <taxon>Dikarya</taxon>
        <taxon>Ascomycota</taxon>
        <taxon>Pezizomycotina</taxon>
        <taxon>Sordariomycetes</taxon>
        <taxon>Sordariomycetidae</taxon>
        <taxon>Sordariales</taxon>
        <taxon>Lasiosphaeriaceae</taxon>
        <taxon>Lasiosphaeria</taxon>
    </lineage>
</organism>
<dbReference type="EMBL" id="JAUIQD010000002">
    <property type="protein sequence ID" value="KAK3359518.1"/>
    <property type="molecule type" value="Genomic_DNA"/>
</dbReference>
<reference evidence="1" key="2">
    <citation type="submission" date="2023-06" db="EMBL/GenBank/DDBJ databases">
        <authorList>
            <consortium name="Lawrence Berkeley National Laboratory"/>
            <person name="Haridas S."/>
            <person name="Hensen N."/>
            <person name="Bonometti L."/>
            <person name="Westerberg I."/>
            <person name="Brannstrom I.O."/>
            <person name="Guillou S."/>
            <person name="Cros-Aarteil S."/>
            <person name="Calhoun S."/>
            <person name="Kuo A."/>
            <person name="Mondo S."/>
            <person name="Pangilinan J."/>
            <person name="Riley R."/>
            <person name="Labutti K."/>
            <person name="Andreopoulos B."/>
            <person name="Lipzen A."/>
            <person name="Chen C."/>
            <person name="Yanf M."/>
            <person name="Daum C."/>
            <person name="Ng V."/>
            <person name="Clum A."/>
            <person name="Steindorff A."/>
            <person name="Ohm R."/>
            <person name="Martin F."/>
            <person name="Silar P."/>
            <person name="Natvig D."/>
            <person name="Lalanne C."/>
            <person name="Gautier V."/>
            <person name="Ament-Velasquez S.L."/>
            <person name="Kruys A."/>
            <person name="Hutchinson M.I."/>
            <person name="Powell A.J."/>
            <person name="Barry K."/>
            <person name="Miller A.N."/>
            <person name="Grigoriev I.V."/>
            <person name="Debuchy R."/>
            <person name="Gladieux P."/>
            <person name="Thoren M.H."/>
            <person name="Johannesson H."/>
        </authorList>
    </citation>
    <scope>NUCLEOTIDE SEQUENCE</scope>
    <source>
        <strain evidence="1">CBS 955.72</strain>
    </source>
</reference>